<sequence length="92" mass="11016">MRGLEITRTYFPYGYFNKFADDDEIEELVELPSMVAVREERILWLMVKFTHYGTWIRFDPVKYEFIVSKKLMEALKPLAGKGCEDMEKNRQL</sequence>
<organism evidence="1 2">
    <name type="scientific">Orbilia javanica</name>
    <dbReference type="NCBI Taxonomy" id="47235"/>
    <lineage>
        <taxon>Eukaryota</taxon>
        <taxon>Fungi</taxon>
        <taxon>Dikarya</taxon>
        <taxon>Ascomycota</taxon>
        <taxon>Pezizomycotina</taxon>
        <taxon>Orbiliomycetes</taxon>
        <taxon>Orbiliales</taxon>
        <taxon>Orbiliaceae</taxon>
        <taxon>Orbilia</taxon>
    </lineage>
</organism>
<dbReference type="EMBL" id="JAVHNR010000007">
    <property type="protein sequence ID" value="KAK6336895.1"/>
    <property type="molecule type" value="Genomic_DNA"/>
</dbReference>
<keyword evidence="2" id="KW-1185">Reference proteome</keyword>
<dbReference type="Proteomes" id="UP001313282">
    <property type="component" value="Unassembled WGS sequence"/>
</dbReference>
<reference evidence="1 2" key="1">
    <citation type="submission" date="2019-10" db="EMBL/GenBank/DDBJ databases">
        <authorList>
            <person name="Palmer J.M."/>
        </authorList>
    </citation>
    <scope>NUCLEOTIDE SEQUENCE [LARGE SCALE GENOMIC DNA]</scope>
    <source>
        <strain evidence="1 2">TWF718</strain>
    </source>
</reference>
<protein>
    <submittedName>
        <fullName evidence="1">Uncharacterized protein</fullName>
    </submittedName>
</protein>
<evidence type="ECO:0000313" key="2">
    <source>
        <dbReference type="Proteomes" id="UP001313282"/>
    </source>
</evidence>
<evidence type="ECO:0000313" key="1">
    <source>
        <dbReference type="EMBL" id="KAK6336895.1"/>
    </source>
</evidence>
<dbReference type="AlphaFoldDB" id="A0AAN8REX4"/>
<gene>
    <name evidence="1" type="ORF">TWF718_009683</name>
</gene>
<name>A0AAN8REX4_9PEZI</name>
<accession>A0AAN8REX4</accession>
<comment type="caution">
    <text evidence="1">The sequence shown here is derived from an EMBL/GenBank/DDBJ whole genome shotgun (WGS) entry which is preliminary data.</text>
</comment>
<proteinExistence type="predicted"/>